<gene>
    <name evidence="2" type="ORF">AAFF_G00080500</name>
</gene>
<feature type="region of interest" description="Disordered" evidence="1">
    <location>
        <begin position="1"/>
        <end position="32"/>
    </location>
</feature>
<organism evidence="2 3">
    <name type="scientific">Aldrovandia affinis</name>
    <dbReference type="NCBI Taxonomy" id="143900"/>
    <lineage>
        <taxon>Eukaryota</taxon>
        <taxon>Metazoa</taxon>
        <taxon>Chordata</taxon>
        <taxon>Craniata</taxon>
        <taxon>Vertebrata</taxon>
        <taxon>Euteleostomi</taxon>
        <taxon>Actinopterygii</taxon>
        <taxon>Neopterygii</taxon>
        <taxon>Teleostei</taxon>
        <taxon>Notacanthiformes</taxon>
        <taxon>Halosauridae</taxon>
        <taxon>Aldrovandia</taxon>
    </lineage>
</organism>
<comment type="caution">
    <text evidence="2">The sequence shown here is derived from an EMBL/GenBank/DDBJ whole genome shotgun (WGS) entry which is preliminary data.</text>
</comment>
<evidence type="ECO:0000256" key="1">
    <source>
        <dbReference type="SAM" id="MobiDB-lite"/>
    </source>
</evidence>
<dbReference type="EMBL" id="JAINUG010000015">
    <property type="protein sequence ID" value="KAJ8413543.1"/>
    <property type="molecule type" value="Genomic_DNA"/>
</dbReference>
<dbReference type="AlphaFoldDB" id="A0AAD7T387"/>
<evidence type="ECO:0000313" key="2">
    <source>
        <dbReference type="EMBL" id="KAJ8413543.1"/>
    </source>
</evidence>
<evidence type="ECO:0000313" key="3">
    <source>
        <dbReference type="Proteomes" id="UP001221898"/>
    </source>
</evidence>
<feature type="region of interest" description="Disordered" evidence="1">
    <location>
        <begin position="181"/>
        <end position="209"/>
    </location>
</feature>
<accession>A0AAD7T387</accession>
<name>A0AAD7T387_9TELE</name>
<feature type="compositionally biased region" description="Basic residues" evidence="1">
    <location>
        <begin position="199"/>
        <end position="209"/>
    </location>
</feature>
<reference evidence="2" key="1">
    <citation type="journal article" date="2023" name="Science">
        <title>Genome structures resolve the early diversification of teleost fishes.</title>
        <authorList>
            <person name="Parey E."/>
            <person name="Louis A."/>
            <person name="Montfort J."/>
            <person name="Bouchez O."/>
            <person name="Roques C."/>
            <person name="Iampietro C."/>
            <person name="Lluch J."/>
            <person name="Castinel A."/>
            <person name="Donnadieu C."/>
            <person name="Desvignes T."/>
            <person name="Floi Bucao C."/>
            <person name="Jouanno E."/>
            <person name="Wen M."/>
            <person name="Mejri S."/>
            <person name="Dirks R."/>
            <person name="Jansen H."/>
            <person name="Henkel C."/>
            <person name="Chen W.J."/>
            <person name="Zahm M."/>
            <person name="Cabau C."/>
            <person name="Klopp C."/>
            <person name="Thompson A.W."/>
            <person name="Robinson-Rechavi M."/>
            <person name="Braasch I."/>
            <person name="Lecointre G."/>
            <person name="Bobe J."/>
            <person name="Postlethwait J.H."/>
            <person name="Berthelot C."/>
            <person name="Roest Crollius H."/>
            <person name="Guiguen Y."/>
        </authorList>
    </citation>
    <scope>NUCLEOTIDE SEQUENCE</scope>
    <source>
        <strain evidence="2">NC1722</strain>
    </source>
</reference>
<protein>
    <submittedName>
        <fullName evidence="2">Uncharacterized protein</fullName>
    </submittedName>
</protein>
<keyword evidence="3" id="KW-1185">Reference proteome</keyword>
<dbReference type="Proteomes" id="UP001221898">
    <property type="component" value="Unassembled WGS sequence"/>
</dbReference>
<sequence>MWVRIGAPEPGASTQPATSLRGGGLGPRARTVQGGNESLQRCIFVEFVIFPLSSVTVLQKQPCRGNVLCSMRSGLGRAAGHGPSVVGEERWVLDRAVGHRHPGSSGKERHCLLLPQGASFPCRPTTNPPGYLLSARVETKAPVPVLAAARPQHRHLHHVRKERINERGKGMIKEGRRLCFSPGFKQEPHEPGLRQSITPRKRKVMKELH</sequence>
<proteinExistence type="predicted"/>